<comment type="caution">
    <text evidence="1">The sequence shown here is derived from an EMBL/GenBank/DDBJ whole genome shotgun (WGS) entry which is preliminary data.</text>
</comment>
<dbReference type="EMBL" id="CABVQG010000084">
    <property type="protein sequence ID" value="VWD49559.1"/>
    <property type="molecule type" value="Genomic_DNA"/>
</dbReference>
<dbReference type="RefSeq" id="WP_174963543.1">
    <property type="nucleotide sequence ID" value="NZ_CABVQG010000084.1"/>
</dbReference>
<evidence type="ECO:0000313" key="1">
    <source>
        <dbReference type="EMBL" id="VWD49559.1"/>
    </source>
</evidence>
<protein>
    <submittedName>
        <fullName evidence="1">Uncharacterized protein</fullName>
    </submittedName>
</protein>
<dbReference type="Proteomes" id="UP000494120">
    <property type="component" value="Unassembled WGS sequence"/>
</dbReference>
<accession>A0ABY6Y7F6</accession>
<gene>
    <name evidence="1" type="ORF">BLA17378_08616</name>
</gene>
<reference evidence="1 2" key="1">
    <citation type="submission" date="2019-09" db="EMBL/GenBank/DDBJ databases">
        <authorList>
            <person name="Depoorter E."/>
        </authorList>
    </citation>
    <scope>NUCLEOTIDE SEQUENCE [LARGE SCALE GENOMIC DNA]</scope>
    <source>
        <strain evidence="1 2">R-17378</strain>
    </source>
</reference>
<sequence>MYTMFLNMLRDMQHDAMVAWSYQRIDSASFMSWQPPVNVQQSLPNISGC</sequence>
<evidence type="ECO:0000313" key="2">
    <source>
        <dbReference type="Proteomes" id="UP000494120"/>
    </source>
</evidence>
<proteinExistence type="predicted"/>
<organism evidence="1 2">
    <name type="scientific">Burkholderia aenigmatica</name>
    <dbReference type="NCBI Taxonomy" id="2015348"/>
    <lineage>
        <taxon>Bacteria</taxon>
        <taxon>Pseudomonadati</taxon>
        <taxon>Pseudomonadota</taxon>
        <taxon>Betaproteobacteria</taxon>
        <taxon>Burkholderiales</taxon>
        <taxon>Burkholderiaceae</taxon>
        <taxon>Burkholderia</taxon>
        <taxon>Burkholderia cepacia complex</taxon>
    </lineage>
</organism>
<keyword evidence="2" id="KW-1185">Reference proteome</keyword>
<name>A0ABY6Y7F6_9BURK</name>